<dbReference type="GO" id="GO:0003676">
    <property type="term" value="F:nucleic acid binding"/>
    <property type="evidence" value="ECO:0007669"/>
    <property type="project" value="InterPro"/>
</dbReference>
<dbReference type="SUPFAM" id="SSF53098">
    <property type="entry name" value="Ribonuclease H-like"/>
    <property type="match status" value="1"/>
</dbReference>
<gene>
    <name evidence="2" type="ORF">SAMN05661093_10716</name>
</gene>
<dbReference type="InterPro" id="IPR036397">
    <property type="entry name" value="RNaseH_sf"/>
</dbReference>
<protein>
    <submittedName>
        <fullName evidence="2">Integrase core domain-containing protein</fullName>
    </submittedName>
</protein>
<dbReference type="AlphaFoldDB" id="A0A1Y5YBT3"/>
<keyword evidence="3" id="KW-1185">Reference proteome</keyword>
<sequence length="388" mass="44187">MNRWPPTTLPVLVENAVIQFDLGDRDIRRSAIVSVRLVYRLSVQMLSWLALLARSSATKDAEILALRHELAVLRRNNPRPRLSWPDRAVLAALARMLPKALRVHRIVTPAKLLYWHRKLIAARWRQQKPPGRPPISDELATFILRLAKENRTWGVVRIQGELRRLGHRVAASTIRKTLRANGIPPSTRHDDTWRTFLRAQASSLLAIDFFHVDTVTLKRLYVAFVIEIETRRVHLLSITDHPTADWAAQLARELASGLEEASHRFTYLIRDRDAKFGTAFDAAFASIGIEIVLTAPQAPRMNAFAERWIGSVRRECTDRILITGERHLRHVLDVYIAHHNAGRSHQGDGMLLRAPHDEPNTIPCPTPINGIRRRQCLGGLLNEYRPAA</sequence>
<dbReference type="GO" id="GO:0015074">
    <property type="term" value="P:DNA integration"/>
    <property type="evidence" value="ECO:0007669"/>
    <property type="project" value="InterPro"/>
</dbReference>
<evidence type="ECO:0000313" key="2">
    <source>
        <dbReference type="EMBL" id="SMD27119.1"/>
    </source>
</evidence>
<name>A0A1Y5YBT3_KIBAR</name>
<evidence type="ECO:0000313" key="3">
    <source>
        <dbReference type="Proteomes" id="UP000192674"/>
    </source>
</evidence>
<dbReference type="EMBL" id="FWXV01000020">
    <property type="protein sequence ID" value="SMD27119.1"/>
    <property type="molecule type" value="Genomic_DNA"/>
</dbReference>
<accession>A0A1Y5YBT3</accession>
<dbReference type="PROSITE" id="PS50994">
    <property type="entry name" value="INTEGRASE"/>
    <property type="match status" value="1"/>
</dbReference>
<dbReference type="Proteomes" id="UP000192674">
    <property type="component" value="Unassembled WGS sequence"/>
</dbReference>
<dbReference type="InterPro" id="IPR001584">
    <property type="entry name" value="Integrase_cat-core"/>
</dbReference>
<reference evidence="2 3" key="1">
    <citation type="submission" date="2017-04" db="EMBL/GenBank/DDBJ databases">
        <authorList>
            <person name="Afonso C.L."/>
            <person name="Miller P.J."/>
            <person name="Scott M.A."/>
            <person name="Spackman E."/>
            <person name="Goraichik I."/>
            <person name="Dimitrov K.M."/>
            <person name="Suarez D.L."/>
            <person name="Swayne D.E."/>
        </authorList>
    </citation>
    <scope>NUCLEOTIDE SEQUENCE [LARGE SCALE GENOMIC DNA]</scope>
    <source>
        <strain evidence="2 3">DSM 43828</strain>
    </source>
</reference>
<dbReference type="Gene3D" id="3.30.420.10">
    <property type="entry name" value="Ribonuclease H-like superfamily/Ribonuclease H"/>
    <property type="match status" value="1"/>
</dbReference>
<evidence type="ECO:0000259" key="1">
    <source>
        <dbReference type="PROSITE" id="PS50994"/>
    </source>
</evidence>
<dbReference type="InterPro" id="IPR012337">
    <property type="entry name" value="RNaseH-like_sf"/>
</dbReference>
<dbReference type="Pfam" id="PF13683">
    <property type="entry name" value="rve_3"/>
    <property type="match status" value="1"/>
</dbReference>
<feature type="domain" description="Integrase catalytic" evidence="1">
    <location>
        <begin position="197"/>
        <end position="363"/>
    </location>
</feature>
<proteinExistence type="predicted"/>
<organism evidence="2 3">
    <name type="scientific">Kibdelosporangium aridum</name>
    <dbReference type="NCBI Taxonomy" id="2030"/>
    <lineage>
        <taxon>Bacteria</taxon>
        <taxon>Bacillati</taxon>
        <taxon>Actinomycetota</taxon>
        <taxon>Actinomycetes</taxon>
        <taxon>Pseudonocardiales</taxon>
        <taxon>Pseudonocardiaceae</taxon>
        <taxon>Kibdelosporangium</taxon>
    </lineage>
</organism>